<dbReference type="SUPFAM" id="SSF51735">
    <property type="entry name" value="NAD(P)-binding Rossmann-fold domains"/>
    <property type="match status" value="1"/>
</dbReference>
<dbReference type="Pfam" id="PF03447">
    <property type="entry name" value="NAD_binding_3"/>
    <property type="match status" value="1"/>
</dbReference>
<protein>
    <recommendedName>
        <fullName evidence="5">Homoserine dehydrogenase</fullName>
    </recommendedName>
</protein>
<accession>A0ABY8MIZ5</accession>
<dbReference type="Proteomes" id="UP001228690">
    <property type="component" value="Chromosome"/>
</dbReference>
<sequence>MNGMFLQELRKLGEQGRRIRIGLVGAGQMGEGLICQCERIGDRRGGLEVSAVFSRRRGSAEAAYESAGVPPEQLQFCRSATEATEVLHRGKRAIVDSLEALCGVEQLDVIVEATGVPEIGARTALLAIENGKHIVQMNVEADATVGYILRQKANQAGVVYTLSGGDEPGSIMELYDFAQTLGFEVVCAGKGKNNRVFRHATAADPRVRAKAERFRMNPTMLASFVDGSKTMAEMCSIGNAIGYTPAQRGMEGHEVTAQNIAEVYCPKECGGVLSRDKIVDYAYGIAPGVFVIIKVEHPKLLLDFQYLALGDGPYYALYRPYHLVSLETPISILRCVLHGQTSLATERPPLNEALAIAKQDIRSGQELGKVGGENYYGSIDTCENAAGLLPLGLAGVARLKKSLSIDSVITYDDVDLDEESCIVQLRLEQDALPGL</sequence>
<evidence type="ECO:0008006" key="5">
    <source>
        <dbReference type="Google" id="ProtNLM"/>
    </source>
</evidence>
<dbReference type="InterPro" id="IPR036291">
    <property type="entry name" value="NAD(P)-bd_dom_sf"/>
</dbReference>
<dbReference type="PANTHER" id="PTHR37850">
    <property type="entry name" value="STRU PROTEIN"/>
    <property type="match status" value="1"/>
</dbReference>
<evidence type="ECO:0000259" key="1">
    <source>
        <dbReference type="Pfam" id="PF03447"/>
    </source>
</evidence>
<name>A0ABY8MIZ5_9SPIO</name>
<dbReference type="Gene3D" id="3.40.50.720">
    <property type="entry name" value="NAD(P)-binding Rossmann-like Domain"/>
    <property type="match status" value="1"/>
</dbReference>
<dbReference type="PANTHER" id="PTHR37850:SF2">
    <property type="entry name" value="SAF DOMAIN PROTEIN"/>
    <property type="match status" value="1"/>
</dbReference>
<dbReference type="CDD" id="cd11616">
    <property type="entry name" value="SAF_DH_OX_like"/>
    <property type="match status" value="1"/>
</dbReference>
<evidence type="ECO:0000313" key="3">
    <source>
        <dbReference type="EMBL" id="WGK69858.1"/>
    </source>
</evidence>
<dbReference type="RefSeq" id="WP_326928053.1">
    <property type="nucleotide sequence ID" value="NZ_CP123443.1"/>
</dbReference>
<feature type="domain" description="Aspartate/homoserine dehydrogenase NAD-binding" evidence="1">
    <location>
        <begin position="25"/>
        <end position="158"/>
    </location>
</feature>
<keyword evidence="4" id="KW-1185">Reference proteome</keyword>
<dbReference type="Pfam" id="PF21135">
    <property type="entry name" value="DRL_cat"/>
    <property type="match status" value="1"/>
</dbReference>
<proteinExistence type="predicted"/>
<gene>
    <name evidence="3" type="ORF">P0082_03080</name>
</gene>
<reference evidence="3 4" key="1">
    <citation type="submission" date="2023-04" db="EMBL/GenBank/DDBJ databases">
        <title>Spirochaete genome identified in red abalone sample constitutes a novel genus.</title>
        <authorList>
            <person name="Sharma S.P."/>
            <person name="Purcell C.M."/>
            <person name="Hyde J.R."/>
            <person name="Severin A.J."/>
        </authorList>
    </citation>
    <scope>NUCLEOTIDE SEQUENCE [LARGE SCALE GENOMIC DNA]</scope>
    <source>
        <strain evidence="3 4">SP-2023</strain>
    </source>
</reference>
<feature type="domain" description="Oxidoreductase DRL-like catalytic" evidence="2">
    <location>
        <begin position="165"/>
        <end position="328"/>
    </location>
</feature>
<dbReference type="InterPro" id="IPR005106">
    <property type="entry name" value="Asp/hSer_DH_NAD-bd"/>
</dbReference>
<evidence type="ECO:0000313" key="4">
    <source>
        <dbReference type="Proteomes" id="UP001228690"/>
    </source>
</evidence>
<evidence type="ECO:0000259" key="2">
    <source>
        <dbReference type="Pfam" id="PF21135"/>
    </source>
</evidence>
<dbReference type="InterPro" id="IPR048423">
    <property type="entry name" value="DRL_cat"/>
</dbReference>
<organism evidence="3 4">
    <name type="scientific">Candidatus Haliotispira prima</name>
    <dbReference type="NCBI Taxonomy" id="3034016"/>
    <lineage>
        <taxon>Bacteria</taxon>
        <taxon>Pseudomonadati</taxon>
        <taxon>Spirochaetota</taxon>
        <taxon>Spirochaetia</taxon>
        <taxon>Spirochaetales</taxon>
        <taxon>Spirochaetaceae</taxon>
        <taxon>Candidatus Haliotispira</taxon>
    </lineage>
</organism>
<dbReference type="EMBL" id="CP123443">
    <property type="protein sequence ID" value="WGK69858.1"/>
    <property type="molecule type" value="Genomic_DNA"/>
</dbReference>